<evidence type="ECO:0000256" key="5">
    <source>
        <dbReference type="ARBA" id="ARBA00023143"/>
    </source>
</evidence>
<evidence type="ECO:0000313" key="10">
    <source>
        <dbReference type="Proteomes" id="UP000001603"/>
    </source>
</evidence>
<comment type="subcellular location">
    <subcellularLocation>
        <location evidence="7">Cell membrane</location>
    </subcellularLocation>
    <subcellularLocation>
        <location evidence="7">Bacterial flagellum basal body</location>
    </subcellularLocation>
</comment>
<reference evidence="9 10" key="1">
    <citation type="journal article" date="2009" name="Proc. Natl. Acad. Sci. U.S.A.">
        <title>The genomic basis of trophic strategy in marine bacteria.</title>
        <authorList>
            <person name="Lauro F.M."/>
            <person name="McDougald D."/>
            <person name="Thomas T."/>
            <person name="Williams T.J."/>
            <person name="Egan S."/>
            <person name="Rice S."/>
            <person name="DeMaere M.Z."/>
            <person name="Ting L."/>
            <person name="Ertan H."/>
            <person name="Johnson J."/>
            <person name="Ferriera S."/>
            <person name="Lapidus A."/>
            <person name="Anderson I."/>
            <person name="Kyrpides N."/>
            <person name="Munk A.C."/>
            <person name="Detter C."/>
            <person name="Han C.S."/>
            <person name="Brown M.V."/>
            <person name="Robb F.T."/>
            <person name="Kjelleberg S."/>
            <person name="Cavicchioli R."/>
        </authorList>
    </citation>
    <scope>NUCLEOTIDE SEQUENCE [LARGE SCALE GENOMIC DNA]</scope>
    <source>
        <strain evidence="9 10">S14</strain>
    </source>
</reference>
<organism evidence="9 10">
    <name type="scientific">Photobacterium angustum (strain S14 / CCUG 15956)</name>
    <name type="common">Vibrio sp. (strain S14 / CCUG 15956)</name>
    <dbReference type="NCBI Taxonomy" id="314292"/>
    <lineage>
        <taxon>Bacteria</taxon>
        <taxon>Pseudomonadati</taxon>
        <taxon>Pseudomonadota</taxon>
        <taxon>Gammaproteobacteria</taxon>
        <taxon>Vibrionales</taxon>
        <taxon>Vibrionaceae</taxon>
        <taxon>Photobacterium</taxon>
    </lineage>
</organism>
<dbReference type="PANTHER" id="PTHR38766:SF1">
    <property type="entry name" value="FLAGELLAR PROTEIN FLIO"/>
    <property type="match status" value="1"/>
</dbReference>
<dbReference type="EMBL" id="AAOJ01000004">
    <property type="protein sequence ID" value="EAS64004.1"/>
    <property type="molecule type" value="Genomic_DNA"/>
</dbReference>
<evidence type="ECO:0000256" key="4">
    <source>
        <dbReference type="ARBA" id="ARBA00023136"/>
    </source>
</evidence>
<keyword evidence="8" id="KW-0732">Signal</keyword>
<evidence type="ECO:0000256" key="6">
    <source>
        <dbReference type="ARBA" id="ARBA00037937"/>
    </source>
</evidence>
<dbReference type="eggNOG" id="COG3190">
    <property type="taxonomic scope" value="Bacteria"/>
</dbReference>
<dbReference type="InterPro" id="IPR022781">
    <property type="entry name" value="Flagellar_biosynth_FliO"/>
</dbReference>
<dbReference type="GO" id="GO:0044781">
    <property type="term" value="P:bacterial-type flagellum organization"/>
    <property type="evidence" value="ECO:0007669"/>
    <property type="project" value="UniProtKB-UniRule"/>
</dbReference>
<proteinExistence type="inferred from homology"/>
<evidence type="ECO:0000256" key="2">
    <source>
        <dbReference type="ARBA" id="ARBA00022692"/>
    </source>
</evidence>
<keyword evidence="4 7" id="KW-0472">Membrane</keyword>
<keyword evidence="9" id="KW-0969">Cilium</keyword>
<dbReference type="InterPro" id="IPR052205">
    <property type="entry name" value="FliO/MopB"/>
</dbReference>
<evidence type="ECO:0000313" key="9">
    <source>
        <dbReference type="EMBL" id="EAS64004.1"/>
    </source>
</evidence>
<keyword evidence="5 7" id="KW-0975">Bacterial flagellum</keyword>
<dbReference type="HOGENOM" id="CLU_113213_3_2_6"/>
<dbReference type="RefSeq" id="WP_005370312.1">
    <property type="nucleotide sequence ID" value="NZ_CH902601.1"/>
</dbReference>
<dbReference type="Pfam" id="PF04347">
    <property type="entry name" value="FliO"/>
    <property type="match status" value="1"/>
</dbReference>
<dbReference type="PROSITE" id="PS51257">
    <property type="entry name" value="PROKAR_LIPOPROTEIN"/>
    <property type="match status" value="1"/>
</dbReference>
<keyword evidence="3 7" id="KW-1133">Transmembrane helix</keyword>
<accession>Q1ZPF6</accession>
<evidence type="ECO:0000256" key="1">
    <source>
        <dbReference type="ARBA" id="ARBA00022475"/>
    </source>
</evidence>
<dbReference type="Proteomes" id="UP000001603">
    <property type="component" value="Unassembled WGS sequence"/>
</dbReference>
<evidence type="ECO:0000256" key="8">
    <source>
        <dbReference type="SAM" id="SignalP"/>
    </source>
</evidence>
<dbReference type="AlphaFoldDB" id="Q1ZPF6"/>
<dbReference type="GO" id="GO:0005886">
    <property type="term" value="C:plasma membrane"/>
    <property type="evidence" value="ECO:0007669"/>
    <property type="project" value="UniProtKB-SubCell"/>
</dbReference>
<evidence type="ECO:0000256" key="7">
    <source>
        <dbReference type="RuleBase" id="RU362064"/>
    </source>
</evidence>
<keyword evidence="9" id="KW-0282">Flagellum</keyword>
<feature type="signal peptide" evidence="8">
    <location>
        <begin position="1"/>
        <end position="23"/>
    </location>
</feature>
<keyword evidence="1 7" id="KW-1003">Cell membrane</keyword>
<keyword evidence="2 7" id="KW-0812">Transmembrane</keyword>
<dbReference type="GO" id="GO:0009425">
    <property type="term" value="C:bacterial-type flagellum basal body"/>
    <property type="evidence" value="ECO:0007669"/>
    <property type="project" value="UniProtKB-SubCell"/>
</dbReference>
<comment type="similarity">
    <text evidence="6 7">Belongs to the FliO/MopB family.</text>
</comment>
<dbReference type="PANTHER" id="PTHR38766">
    <property type="entry name" value="FLAGELLAR PROTEIN FLIO"/>
    <property type="match status" value="1"/>
</dbReference>
<gene>
    <name evidence="9" type="ORF">VAS14_17161</name>
</gene>
<feature type="transmembrane region" description="Helical" evidence="7">
    <location>
        <begin position="47"/>
        <end position="68"/>
    </location>
</feature>
<keyword evidence="9" id="KW-0966">Cell projection</keyword>
<sequence length="150" mass="16508">MKRIVGQIVTALSLLFFTLSCFAQTAVVEKTIEKTPPPLRQAPDLNIATTLASLLLVIAIIVFLAWLLKRMRVAGISGNDSGLKVITQLAVGQRERVVLLQVGEEQMLVGITQHNISLLSKLDKPLNMDESPSRDFASQLSKLMKNNVKK</sequence>
<comment type="caution">
    <text evidence="9">The sequence shown here is derived from an EMBL/GenBank/DDBJ whole genome shotgun (WGS) entry which is preliminary data.</text>
</comment>
<name>Q1ZPF6_PHOAS</name>
<dbReference type="NCBIfam" id="TIGR03500">
    <property type="entry name" value="FliO_TIGR"/>
    <property type="match status" value="1"/>
</dbReference>
<protein>
    <recommendedName>
        <fullName evidence="7">Flagellar protein</fullName>
    </recommendedName>
</protein>
<feature type="chain" id="PRO_5004198925" description="Flagellar protein" evidence="8">
    <location>
        <begin position="24"/>
        <end position="150"/>
    </location>
</feature>
<evidence type="ECO:0000256" key="3">
    <source>
        <dbReference type="ARBA" id="ARBA00022989"/>
    </source>
</evidence>